<dbReference type="KEGG" id="dpc:A6048_12285"/>
<sequence length="309" mass="33564">MTTHPDVLGWLRAVDPSTAYLVARDLENRDDPVLRAGIADSGVGAALLAARRPDGHWGSGFYGPNWTSTHYTLLELAWLGLDPREPRAASSVRVVLDSPRCDDGGLGAGGPASRSDVCINGMALTYGSHFGAETSVLVGVLDMVLTERMADGGVNCRSTRSGATHSSVHTTTSVIEGFTAYLAAGHEHRAAEVAEARSAAVEFLLVHRLFRSHRTGEVIRPEFTRLHHPARWRFDVLRGLDAVTHAGVVEDDRLSDGLDVLRRRRRADGRWCGARGYPGQTHVGYPGPREPNPWITLAALRILRRTGVD</sequence>
<organism evidence="1 2">
    <name type="scientific">Dietzia psychralcaliphila</name>
    <dbReference type="NCBI Taxonomy" id="139021"/>
    <lineage>
        <taxon>Bacteria</taxon>
        <taxon>Bacillati</taxon>
        <taxon>Actinomycetota</taxon>
        <taxon>Actinomycetes</taxon>
        <taxon>Mycobacteriales</taxon>
        <taxon>Dietziaceae</taxon>
        <taxon>Dietzia</taxon>
    </lineage>
</organism>
<protein>
    <submittedName>
        <fullName evidence="1">Uncharacterized protein</fullName>
    </submittedName>
</protein>
<dbReference type="Gene3D" id="1.50.10.20">
    <property type="match status" value="1"/>
</dbReference>
<dbReference type="EMBL" id="CP015453">
    <property type="protein sequence ID" value="AWH96146.1"/>
    <property type="molecule type" value="Genomic_DNA"/>
</dbReference>
<dbReference type="InterPro" id="IPR008930">
    <property type="entry name" value="Terpenoid_cyclase/PrenylTrfase"/>
</dbReference>
<evidence type="ECO:0000313" key="2">
    <source>
        <dbReference type="Proteomes" id="UP000244903"/>
    </source>
</evidence>
<dbReference type="Proteomes" id="UP000244903">
    <property type="component" value="Chromosome"/>
</dbReference>
<gene>
    <name evidence="1" type="ORF">A6048_12285</name>
</gene>
<proteinExistence type="predicted"/>
<accession>A0AAD0NNR5</accession>
<reference evidence="1 2" key="1">
    <citation type="submission" date="2016-04" db="EMBL/GenBank/DDBJ databases">
        <title>Complete genome sequence of the haloalkaliphilic hydrocarbon-degrading bacterium Dietzia psychralcaliphila ILA-1T, isolated from a drain of a fish product-processing plant.</title>
        <authorList>
            <person name="Zhao J."/>
            <person name="Hu B."/>
            <person name="Geng S."/>
            <person name="Nie Y."/>
            <person name="Tang Y."/>
        </authorList>
    </citation>
    <scope>NUCLEOTIDE SEQUENCE [LARGE SCALE GENOMIC DNA]</scope>
    <source>
        <strain evidence="1 2">ILA-1</strain>
    </source>
</reference>
<dbReference type="RefSeq" id="WP_107746315.1">
    <property type="nucleotide sequence ID" value="NZ_CP015453.1"/>
</dbReference>
<evidence type="ECO:0000313" key="1">
    <source>
        <dbReference type="EMBL" id="AWH96146.1"/>
    </source>
</evidence>
<keyword evidence="2" id="KW-1185">Reference proteome</keyword>
<name>A0AAD0NNR5_9ACTN</name>
<dbReference type="SUPFAM" id="SSF48239">
    <property type="entry name" value="Terpenoid cyclases/Protein prenyltransferases"/>
    <property type="match status" value="1"/>
</dbReference>
<dbReference type="AlphaFoldDB" id="A0AAD0NNR5"/>